<dbReference type="EMBL" id="CALNXK010000139">
    <property type="protein sequence ID" value="CAH3167033.1"/>
    <property type="molecule type" value="Genomic_DNA"/>
</dbReference>
<gene>
    <name evidence="2" type="ORF">PLOB_00008003</name>
</gene>
<dbReference type="InterPro" id="IPR051703">
    <property type="entry name" value="NF-kappa-B_Signaling_Reg"/>
</dbReference>
<protein>
    <recommendedName>
        <fullName evidence="1">YqaJ viral recombinase domain-containing protein</fullName>
    </recommendedName>
</protein>
<organism evidence="2 3">
    <name type="scientific">Porites lobata</name>
    <dbReference type="NCBI Taxonomy" id="104759"/>
    <lineage>
        <taxon>Eukaryota</taxon>
        <taxon>Metazoa</taxon>
        <taxon>Cnidaria</taxon>
        <taxon>Anthozoa</taxon>
        <taxon>Hexacorallia</taxon>
        <taxon>Scleractinia</taxon>
        <taxon>Fungiina</taxon>
        <taxon>Poritidae</taxon>
        <taxon>Porites</taxon>
    </lineage>
</organism>
<dbReference type="Proteomes" id="UP001159405">
    <property type="component" value="Unassembled WGS sequence"/>
</dbReference>
<dbReference type="InterPro" id="IPR011604">
    <property type="entry name" value="PDDEXK-like_dom_sf"/>
</dbReference>
<comment type="caution">
    <text evidence="2">The sequence shown here is derived from an EMBL/GenBank/DDBJ whole genome shotgun (WGS) entry which is preliminary data.</text>
</comment>
<proteinExistence type="predicted"/>
<dbReference type="InterPro" id="IPR011335">
    <property type="entry name" value="Restrct_endonuc-II-like"/>
</dbReference>
<sequence>MEQVNIEDIKLTPEDIPGASFKDSEICKLTVNQLKFWLKCRRVNQGGNKKVLYERVKNLNAMPEVRDKVYDPDPEKVFTKAKLAQLQESQQDTVPKDKSSEFRQFPDDSTFHKDYSVFPLFVPTDTLDHLKECGKTTKKSLSTDAIAELSSSKGLRLMPFVHDLEVSRPVDSDVVYVRALCWASYKKSVKYKVRMIVNPVGKPKIMRAVCDLICPAGKSGCCCHVMAVIWKLDEMSRNNEMENQCDNDVPCTSKPRKWGIPGRRTVEHEPIMASKLIRPRHNADTPGQKRRAVLSTFYDPRPLKFRKLDPEAVEKFKENIVRVNQSVPFGKMTPNASDMILVNSLIGTVAKGSVLQMQIKDFNITSASSRSTCNSTYTSALQPIPCVTNTTVSQVYLTNTANDTDIVVDMTTNQFQDQPLSLGESTSVLQPKPCVTNTILSQVNSANTVNNTDTLTDLNLNTNHLIDQPFSLDQIHDRCSVIKKNLFIEDKDIKKIEAETRGQSNNQKWFNHRFGRITASKCHRVACPHKANTSPTKIIKDVLRYTQGVQTKAMKDGIENEDLTISQYVEKMKKDGHVGLEVQSCGFFVSKSHGFLGASPDGLVTDESCENPLGLVEVKNIKLKENETLKMALVRKGICNKNGIINKSHQYYYQIQQQAFVAERTWCDFVVRGSNNELFQQRVPFNTAWWKEKLVHLENFFDQYILPELAYLRLKFGVDRYDFKFNC</sequence>
<dbReference type="PANTHER" id="PTHR46609:SF8">
    <property type="entry name" value="YQAJ VIRAL RECOMBINASE DOMAIN-CONTAINING PROTEIN"/>
    <property type="match status" value="1"/>
</dbReference>
<dbReference type="SUPFAM" id="SSF52980">
    <property type="entry name" value="Restriction endonuclease-like"/>
    <property type="match status" value="1"/>
</dbReference>
<evidence type="ECO:0000259" key="1">
    <source>
        <dbReference type="Pfam" id="PF09588"/>
    </source>
</evidence>
<accession>A0ABN8QQG0</accession>
<keyword evidence="3" id="KW-1185">Reference proteome</keyword>
<reference evidence="2 3" key="1">
    <citation type="submission" date="2022-05" db="EMBL/GenBank/DDBJ databases">
        <authorList>
            <consortium name="Genoscope - CEA"/>
            <person name="William W."/>
        </authorList>
    </citation>
    <scope>NUCLEOTIDE SEQUENCE [LARGE SCALE GENOMIC DNA]</scope>
</reference>
<name>A0ABN8QQG0_9CNID</name>
<dbReference type="CDD" id="cd22343">
    <property type="entry name" value="PDDEXK_lambda_exonuclease-like"/>
    <property type="match status" value="1"/>
</dbReference>
<feature type="domain" description="YqaJ viral recombinase" evidence="1">
    <location>
        <begin position="508"/>
        <end position="664"/>
    </location>
</feature>
<dbReference type="PANTHER" id="PTHR46609">
    <property type="entry name" value="EXONUCLEASE, PHAGE-TYPE/RECB, C-TERMINAL DOMAIN-CONTAINING PROTEIN"/>
    <property type="match status" value="1"/>
</dbReference>
<dbReference type="Gene3D" id="3.90.320.10">
    <property type="match status" value="1"/>
</dbReference>
<dbReference type="InterPro" id="IPR019080">
    <property type="entry name" value="YqaJ_viral_recombinase"/>
</dbReference>
<evidence type="ECO:0000313" key="3">
    <source>
        <dbReference type="Proteomes" id="UP001159405"/>
    </source>
</evidence>
<dbReference type="Pfam" id="PF09588">
    <property type="entry name" value="YqaJ"/>
    <property type="match status" value="1"/>
</dbReference>
<evidence type="ECO:0000313" key="2">
    <source>
        <dbReference type="EMBL" id="CAH3167033.1"/>
    </source>
</evidence>